<dbReference type="Proteomes" id="UP001386955">
    <property type="component" value="Unassembled WGS sequence"/>
</dbReference>
<name>A0AAN9XV19_PSOTE</name>
<feature type="compositionally biased region" description="Basic and acidic residues" evidence="1">
    <location>
        <begin position="64"/>
        <end position="75"/>
    </location>
</feature>
<evidence type="ECO:0000256" key="1">
    <source>
        <dbReference type="SAM" id="MobiDB-lite"/>
    </source>
</evidence>
<protein>
    <submittedName>
        <fullName evidence="2">Uncharacterized protein</fullName>
    </submittedName>
</protein>
<comment type="caution">
    <text evidence="2">The sequence shown here is derived from an EMBL/GenBank/DDBJ whole genome shotgun (WGS) entry which is preliminary data.</text>
</comment>
<reference evidence="2 3" key="1">
    <citation type="submission" date="2024-01" db="EMBL/GenBank/DDBJ databases">
        <title>The genomes of 5 underutilized Papilionoideae crops provide insights into root nodulation and disease resistanc.</title>
        <authorList>
            <person name="Jiang F."/>
        </authorList>
    </citation>
    <scope>NUCLEOTIDE SEQUENCE [LARGE SCALE GENOMIC DNA]</scope>
    <source>
        <strain evidence="2">DUOXIRENSHENG_FW03</strain>
        <tissue evidence="2">Leaves</tissue>
    </source>
</reference>
<accession>A0AAN9XV19</accession>
<organism evidence="2 3">
    <name type="scientific">Psophocarpus tetragonolobus</name>
    <name type="common">Winged bean</name>
    <name type="synonym">Dolichos tetragonolobus</name>
    <dbReference type="NCBI Taxonomy" id="3891"/>
    <lineage>
        <taxon>Eukaryota</taxon>
        <taxon>Viridiplantae</taxon>
        <taxon>Streptophyta</taxon>
        <taxon>Embryophyta</taxon>
        <taxon>Tracheophyta</taxon>
        <taxon>Spermatophyta</taxon>
        <taxon>Magnoliopsida</taxon>
        <taxon>eudicotyledons</taxon>
        <taxon>Gunneridae</taxon>
        <taxon>Pentapetalae</taxon>
        <taxon>rosids</taxon>
        <taxon>fabids</taxon>
        <taxon>Fabales</taxon>
        <taxon>Fabaceae</taxon>
        <taxon>Papilionoideae</taxon>
        <taxon>50 kb inversion clade</taxon>
        <taxon>NPAAA clade</taxon>
        <taxon>indigoferoid/millettioid clade</taxon>
        <taxon>Phaseoleae</taxon>
        <taxon>Psophocarpus</taxon>
    </lineage>
</organism>
<evidence type="ECO:0000313" key="3">
    <source>
        <dbReference type="Proteomes" id="UP001386955"/>
    </source>
</evidence>
<dbReference type="EMBL" id="JAYMYS010000001">
    <property type="protein sequence ID" value="KAK7411390.1"/>
    <property type="molecule type" value="Genomic_DNA"/>
</dbReference>
<sequence length="75" mass="8136">MGKGPSISPFEVARVVLPAMGSCIYQVPESSPQNNISVGRLDNLDHDMSSSRVFRSSAGRRPKPSKEHIGWKVGV</sequence>
<keyword evidence="3" id="KW-1185">Reference proteome</keyword>
<proteinExistence type="predicted"/>
<evidence type="ECO:0000313" key="2">
    <source>
        <dbReference type="EMBL" id="KAK7411390.1"/>
    </source>
</evidence>
<feature type="region of interest" description="Disordered" evidence="1">
    <location>
        <begin position="52"/>
        <end position="75"/>
    </location>
</feature>
<dbReference type="AlphaFoldDB" id="A0AAN9XV19"/>
<gene>
    <name evidence="2" type="ORF">VNO78_02823</name>
</gene>